<dbReference type="InterPro" id="IPR012510">
    <property type="entry name" value="Actin-binding_Xin_repeat"/>
</dbReference>
<feature type="repeat" description="Xin" evidence="5">
    <location>
        <begin position="885"/>
        <end position="900"/>
    </location>
</feature>
<dbReference type="PANTHER" id="PTHR22591:SF1">
    <property type="entry name" value="XIN ACTIN-BINDING REPEAT-CONTAINING PROTEIN 2"/>
    <property type="match status" value="1"/>
</dbReference>
<reference evidence="8" key="3">
    <citation type="submission" date="2025-09" db="UniProtKB">
        <authorList>
            <consortium name="Ensembl"/>
        </authorList>
    </citation>
    <scope>IDENTIFICATION</scope>
</reference>
<dbReference type="FunCoup" id="H3AXT2">
    <property type="interactions" value="70"/>
</dbReference>
<feature type="repeat" description="Xin" evidence="5">
    <location>
        <begin position="487"/>
        <end position="502"/>
    </location>
</feature>
<feature type="repeat" description="Xin" evidence="5">
    <location>
        <begin position="1285"/>
        <end position="1300"/>
    </location>
</feature>
<dbReference type="Proteomes" id="UP000008672">
    <property type="component" value="Unassembled WGS sequence"/>
</dbReference>
<feature type="compositionally biased region" description="Basic and acidic residues" evidence="7">
    <location>
        <begin position="2170"/>
        <end position="2182"/>
    </location>
</feature>
<name>H3AXT2_LATCH</name>
<feature type="repeat" description="Xin" evidence="5">
    <location>
        <begin position="1110"/>
        <end position="1125"/>
    </location>
</feature>
<dbReference type="eggNOG" id="ENOG502SF50">
    <property type="taxonomic scope" value="Eukaryota"/>
</dbReference>
<evidence type="ECO:0000256" key="6">
    <source>
        <dbReference type="SAM" id="Coils"/>
    </source>
</evidence>
<feature type="repeat" description="Xin" evidence="5">
    <location>
        <begin position="1072"/>
        <end position="1087"/>
    </location>
</feature>
<feature type="compositionally biased region" description="Basic and acidic residues" evidence="7">
    <location>
        <begin position="2273"/>
        <end position="2287"/>
    </location>
</feature>
<reference evidence="8" key="2">
    <citation type="submission" date="2025-08" db="UniProtKB">
        <authorList>
            <consortium name="Ensembl"/>
        </authorList>
    </citation>
    <scope>IDENTIFICATION</scope>
</reference>
<sequence>MAMYQAAVSKKESSTSAANSVMETEACTLPGGLASVKKQFEGQEIASSHSTVTQYHYQHKSVQVITHIFMQKNHMEVISTSEVTIQNSSTKISFLELYSKVTTHLVSGIKVENITTDEEMPKISTQIVKQQFERRAQENVHHTHTEVGSHAKQIKIENEYQHIEWPPVVTASTKASEDKIYEDKISRKVEVPVAATASAFISSTNFGSMEEFPPPPPDLLQIPSETVETSSSPELSVSPTKQTGSKDLYSKQRNLYELKRLYKHIHPEVRKNLEKDYFNEVTEIVCNQTETDDQIAGDVQQARYVFENTDHSPHKCMSPEREYLEWDEILKGEVQSMRWIFENQPLDSIKDESPDQKNIKSISEQEIIAGGDVKYTAWMFETQPIDSLSAHTPDSTETTAKVPELARGDVRTATWLFETQPLDSMNKIYQEEDQSTETSFIKDITGGDVKNVKYLFETQHLDKLGQLDSVEEVNFLQLKSELEEIKGDVKTTTRLFETQPLYVIRDSSGQVLEIKTVQREDIEKGDVRTARWLFETQPLDMINKDASQVKVVCGISMEENVKGGVNRARWLFETQYLDTIKEETETCVSQKETILGTDVRKQCWIFETQPLDTLKDKDNDNARPVPSEEIIGGDVQTAKHLFETVPMDALKDSTEVGKLQKLVASEEEKGDVRYQKWVFETKPLEHIREEKKEYTRTVNLEEINKGDVTNYKQVFETMDLGKCNDSQKIQVEGVTTGSVKSNKALFETTPLYALQDSCGKYHEVKTVRREEILRGDVRTCRWMFETKPIDQFDESIQKFQIIKGISKEEIQSGDVKTAKWLFETQPLDSIKYFSNVEDGERESKLATDIIKGDVKTCKWLFETQPLETLYDKVETVSSAEEIHKGDVKTCTWLFETQPLDAIRDDSEATIKMCTVKKEEIHGSNVRMARFLFETENLENIQGEDEKEFRRITEIDIQSGDVSRMKYIFENQSTDIISSSSEEMLEKLKSMHAQDIQKGNVLNCTWLFENNPIDAIKESTEENKLVRTVTDVQGGNVGKGRFIFETFSLDQIKDESSEANIVTTVNKEEIEKGDVKNYTMLFETQPLYAIQDKEGHYHEVTTVRKEEVISGDVHGTRWLFETKPLDSIKDTDEVYVIRAVTQEDIQKGDVSSARWRFETQPLDKISEDVKIIARTVDDVQGGNVKSNKELFESEESDQKKCVRTVSVSEIQHGDVRTATWLFETHTIGEIRGEGSEYKEIKTVTREDVQKGDVQQAIWLFEKQPLDTIKENDETSITQAREEIPQADVRTTTWLFETTPFHEFNESKVEKEEIIGKSIKETLNELYSNKVVESHGIIIEANEIGDVRLAKYNLMNQESPEIQKEEVLKGDIQRIMVELLSKQDPTERGIVINEEEKGNVDSTIAQLLNTSTDTNIEKEEIVRGNIKEAIENLCNESSCVKRGILIQENEKGDVKMIVYSLLNTTDHIKIQRDEVVGGDIKRIISSLLTSAQNSETSEKVKIDDSERGNVQFYTTCIESGALDYLTLLKQSSDETNSTQKEEEEIIGGDVEGTKLLLRKQQMQFERTVNDDDIVPGDVCNTVKIFMTEPQNLSINVQKEEIVRGDLKATLDSLSQAINQVPVVEKEDIVKGDLPATLKSLEDAKHQVKETEKVIVIPGNVKCAMDSLEKAINIKAEVPKDEVIHADLQSTIKSLNEAQHSLKAVEKEEVLKEASSEKKALQHQISAQGDVRPTIQMLLMPTSQQTVQHRTNVEGDVQSTIKTLLADHEQPHNEKEIIAKDTQSTSRTCLEKKEQNNFEQIDVGGDVEVNFRTLLSTQQQGPDKGSMKTDKIIVSGNVEEKQKHEKSKSGSCFTRKIIETEESENYDMNKKNTALRTIQSLDTKTGVNQHFVNKKNKVSKTKEECGSISQQEVQQKMKVLVKTTPQATEIPKATIIKGTDHLQKQVTKESKKTKGTPGLQINKPNVQTHVSQSISHNVKNKQIAKPIKEEHEMLSGHRKVIQKTDAAKQNMKSGADILEKSKMTTYKVSSGVKTDKKSKTEIHFPPLPPPPPSSLQFSENEFPLPPPPPSTMECDSQIFPPPSINKDKTETDSFPPPPPPVDHIKSEIELLPPPPPPPYLLNTAKKLIVKPAPAFNNVPNLEPLKKVQQPKVKVPLDSKPATIKTSQTQIQQTKKEKVNHEEKQETQTSQMSAQTLPPISQASPKLSQENLPLRRGFVPPIKLPSPTTETTQMKPKPYVRKFKTPLMIAEEKYRKQREEEEKMKGKSSSSVLTNTVREEAESTDLSHKRQDDFVTNSMLSATDQADQAFHSGQENSLKTTSAATMAVSSAAEQLENILKTCSENQHTKEEILYTFKELTQNVESDQPKCAQKPFSKTGKEKSSTLQQSELSKTIASSPKIKVKTIKVPTVDQTSEERRKDVLQQKGSNIKEKIIVKQSTQQSHKEQKSTFISEKHNNLPGNKQILTDKMKNMGSRGQKFVKPKQFFDKERFKKPHKVEDDTISKENAYGEKTVDHKEIKQIASGKQEQRKGEVVQQVLKGDVFETHLEQMHVLEHKQMLVTGKEAENKLSLQQHYGKELKGKAFETKDSKQEIRGNQHKIQSQKQTDKGNLKYSLDIVDSLRKREELQQILSRVREFEAESEKMDMMAMKVFLNNVPVWLAEKEEIEKLGEDGSQKMKEKVLHIKDQASAKLAYFEDAIRTALMSAATFKSEKESSGHTGSQQKICKISIGSSKLDMHRKSEIVEEKTVQHESKKEELSEIKITEQRASSPILKLRSPSPSYITIESTARRTESPQRVVPSPPLPVQRDATPPPPPPRRSETPTSKIQRPSTSPSPPRSRAEKLAKLKDTTAKLSQGTAQHQQTTPVQVTEKKSEIIQSPATLRRQLKIETQVVEVASTANLPEPDSTVTAGMVKDMKQMFEEAGRAETSKVYMRKDPIDIPERLGPDTDDLSLFPTKQAIELPKVDLSGLVHKFETPDHKVYVRKEPILIAERLRSDSEEELDKKQATFEIPAFDVKSVKTVFEGSERAGCKKQKKQKFSKAESEVVSFESESLAESSKEKSQQLAHKQQGSREKSPQPKSYSETKCVADHFAGVDKHGNKTIGLRTATSVSQGSESIKFTYDSKHAPPTYEDVISGHILDISADDSPEELLKNFQKTWQESERVFKSLGYKLSETEATGMQSNSHSVETSHTEDTDHGKRDMRSLSKDSLSNGKHSRRQTNLS</sequence>
<dbReference type="STRING" id="7897.ENSLACP00000014453"/>
<feature type="repeat" description="Xin" evidence="5">
    <location>
        <begin position="408"/>
        <end position="423"/>
    </location>
</feature>
<comment type="similarity">
    <text evidence="5">Belongs to the Xin family.</text>
</comment>
<feature type="repeat" description="Xin" evidence="5">
    <location>
        <begin position="633"/>
        <end position="648"/>
    </location>
</feature>
<feature type="compositionally biased region" description="Polar residues" evidence="7">
    <location>
        <begin position="2852"/>
        <end position="2865"/>
    </location>
</feature>
<evidence type="ECO:0000256" key="1">
    <source>
        <dbReference type="ARBA" id="ARBA00004282"/>
    </source>
</evidence>
<feature type="compositionally biased region" description="Polar residues" evidence="7">
    <location>
        <begin position="2183"/>
        <end position="2207"/>
    </location>
</feature>
<keyword evidence="3" id="KW-0965">Cell junction</keyword>
<feature type="repeat" description="Xin" evidence="5">
    <location>
        <begin position="852"/>
        <end position="867"/>
    </location>
</feature>
<evidence type="ECO:0000256" key="4">
    <source>
        <dbReference type="ARBA" id="ARBA00023203"/>
    </source>
</evidence>
<keyword evidence="9" id="KW-1185">Reference proteome</keyword>
<dbReference type="GeneTree" id="ENSGT00530000063779"/>
<dbReference type="InParanoid" id="H3AXT2"/>
<feature type="repeat" description="Xin" evidence="5">
    <location>
        <begin position="813"/>
        <end position="828"/>
    </location>
</feature>
<comment type="subcellular location">
    <subcellularLocation>
        <location evidence="1">Cell junction</location>
    </subcellularLocation>
</comment>
<feature type="compositionally biased region" description="Basic and acidic residues" evidence="7">
    <location>
        <begin position="2439"/>
        <end position="2453"/>
    </location>
</feature>
<feature type="repeat" description="Xin" evidence="5">
    <location>
        <begin position="775"/>
        <end position="790"/>
    </location>
</feature>
<feature type="repeat" description="Xin" evidence="5">
    <location>
        <begin position="1250"/>
        <end position="1265"/>
    </location>
</feature>
<gene>
    <name evidence="8" type="primary">XIRP2</name>
</gene>
<feature type="repeat" description="Xin" evidence="5">
    <location>
        <begin position="332"/>
        <end position="347"/>
    </location>
</feature>
<feature type="compositionally biased region" description="Low complexity" evidence="7">
    <location>
        <begin position="2819"/>
        <end position="2829"/>
    </location>
</feature>
<feature type="repeat" description="Xin" evidence="5">
    <location>
        <begin position="959"/>
        <end position="974"/>
    </location>
</feature>
<feature type="region of interest" description="Disordered" evidence="7">
    <location>
        <begin position="221"/>
        <end position="249"/>
    </location>
</feature>
<keyword evidence="2" id="KW-0677">Repeat</keyword>
<feature type="compositionally biased region" description="Basic and acidic residues" evidence="7">
    <location>
        <begin position="2836"/>
        <end position="2848"/>
    </location>
</feature>
<feature type="coiled-coil region" evidence="6">
    <location>
        <begin position="1685"/>
        <end position="1721"/>
    </location>
</feature>
<feature type="repeat" description="Xin" evidence="5">
    <location>
        <begin position="297"/>
        <end position="312"/>
    </location>
</feature>
<dbReference type="GO" id="GO:0005925">
    <property type="term" value="C:focal adhesion"/>
    <property type="evidence" value="ECO:0007669"/>
    <property type="project" value="TreeGrafter"/>
</dbReference>
<keyword evidence="4 5" id="KW-0009">Actin-binding</keyword>
<feature type="repeat" description="Xin" evidence="5">
    <location>
        <begin position="447"/>
        <end position="462"/>
    </location>
</feature>
<organism evidence="8 9">
    <name type="scientific">Latimeria chalumnae</name>
    <name type="common">Coelacanth</name>
    <dbReference type="NCBI Taxonomy" id="7897"/>
    <lineage>
        <taxon>Eukaryota</taxon>
        <taxon>Metazoa</taxon>
        <taxon>Chordata</taxon>
        <taxon>Craniata</taxon>
        <taxon>Vertebrata</taxon>
        <taxon>Euteleostomi</taxon>
        <taxon>Coelacanthiformes</taxon>
        <taxon>Coelacanthidae</taxon>
        <taxon>Latimeria</taxon>
    </lineage>
</organism>
<dbReference type="InterPro" id="IPR030072">
    <property type="entry name" value="XIRP1/XIRP2"/>
</dbReference>
<comment type="domain">
    <text evidence="5">Xin repeats bind F-actin.</text>
</comment>
<feature type="compositionally biased region" description="Basic and acidic residues" evidence="7">
    <location>
        <begin position="2246"/>
        <end position="2261"/>
    </location>
</feature>
<feature type="repeat" description="Xin" evidence="5">
    <location>
        <begin position="1212"/>
        <end position="1227"/>
    </location>
</feature>
<proteinExistence type="inferred from homology"/>
<feature type="compositionally biased region" description="Low complexity" evidence="7">
    <location>
        <begin position="2159"/>
        <end position="2169"/>
    </location>
</feature>
<evidence type="ECO:0000256" key="5">
    <source>
        <dbReference type="PROSITE-ProRule" id="PRU00721"/>
    </source>
</evidence>
<protein>
    <submittedName>
        <fullName evidence="8">Xin actin binding repeat containing 2</fullName>
    </submittedName>
</protein>
<keyword evidence="6" id="KW-0175">Coiled coil</keyword>
<dbReference type="Ensembl" id="ENSLACT00000014553.1">
    <property type="protein sequence ID" value="ENSLACP00000014453.1"/>
    <property type="gene ID" value="ENSLACG00000012719.1"/>
</dbReference>
<evidence type="ECO:0000256" key="7">
    <source>
        <dbReference type="SAM" id="MobiDB-lite"/>
    </source>
</evidence>
<feature type="compositionally biased region" description="Basic and acidic residues" evidence="7">
    <location>
        <begin position="2030"/>
        <end position="2039"/>
    </location>
</feature>
<feature type="compositionally biased region" description="Pro residues" evidence="7">
    <location>
        <begin position="2797"/>
        <end position="2814"/>
    </location>
</feature>
<feature type="repeat" description="Xin" evidence="5">
    <location>
        <begin position="371"/>
        <end position="386"/>
    </location>
</feature>
<feature type="repeat" description="Xin" evidence="5">
    <location>
        <begin position="998"/>
        <end position="1013"/>
    </location>
</feature>
<feature type="compositionally biased region" description="Basic and acidic residues" evidence="7">
    <location>
        <begin position="3187"/>
        <end position="3205"/>
    </location>
</feature>
<feature type="compositionally biased region" description="Polar residues" evidence="7">
    <location>
        <begin position="3175"/>
        <end position="3186"/>
    </location>
</feature>
<dbReference type="Pfam" id="PF08043">
    <property type="entry name" value="Xin"/>
    <property type="match status" value="17"/>
</dbReference>
<feature type="region of interest" description="Disordered" evidence="7">
    <location>
        <begin position="3175"/>
        <end position="3222"/>
    </location>
</feature>
<dbReference type="PANTHER" id="PTHR22591">
    <property type="entry name" value="XIN"/>
    <property type="match status" value="1"/>
</dbReference>
<feature type="compositionally biased region" description="Low complexity" evidence="7">
    <location>
        <begin position="223"/>
        <end position="240"/>
    </location>
</feature>
<feature type="compositionally biased region" description="Basic residues" evidence="7">
    <location>
        <begin position="3213"/>
        <end position="3222"/>
    </location>
</feature>
<dbReference type="PROSITE" id="PS51389">
    <property type="entry name" value="XIN"/>
    <property type="match status" value="24"/>
</dbReference>
<feature type="repeat" description="Xin" evidence="5">
    <location>
        <begin position="563"/>
        <end position="578"/>
    </location>
</feature>
<feature type="region of interest" description="Disordered" evidence="7">
    <location>
        <begin position="2026"/>
        <end position="2114"/>
    </location>
</feature>
<dbReference type="GO" id="GO:0007015">
    <property type="term" value="P:actin filament organization"/>
    <property type="evidence" value="ECO:0007669"/>
    <property type="project" value="TreeGrafter"/>
</dbReference>
<dbReference type="HOGENOM" id="CLU_000319_0_0_1"/>
<evidence type="ECO:0000256" key="2">
    <source>
        <dbReference type="ARBA" id="ARBA00022737"/>
    </source>
</evidence>
<feature type="region of interest" description="Disordered" evidence="7">
    <location>
        <begin position="3049"/>
        <end position="3082"/>
    </location>
</feature>
<evidence type="ECO:0000313" key="8">
    <source>
        <dbReference type="Ensembl" id="ENSLACP00000014453.1"/>
    </source>
</evidence>
<dbReference type="GO" id="GO:0051015">
    <property type="term" value="F:actin filament binding"/>
    <property type="evidence" value="ECO:0007669"/>
    <property type="project" value="TreeGrafter"/>
</dbReference>
<feature type="repeat" description="Xin" evidence="5">
    <location>
        <begin position="670"/>
        <end position="685"/>
    </location>
</feature>
<feature type="region of interest" description="Disordered" evidence="7">
    <location>
        <begin position="2359"/>
        <end position="2390"/>
    </location>
</feature>
<feature type="compositionally biased region" description="Polar residues" evidence="7">
    <location>
        <begin position="2380"/>
        <end position="2390"/>
    </location>
</feature>
<dbReference type="OMA" id="MPLYAIQ"/>
<feature type="region of interest" description="Disordered" evidence="7">
    <location>
        <begin position="2783"/>
        <end position="2870"/>
    </location>
</feature>
<feature type="region of interest" description="Disordered" evidence="7">
    <location>
        <begin position="2146"/>
        <end position="2287"/>
    </location>
</feature>
<feature type="repeat" description="Xin" evidence="5">
    <location>
        <begin position="1181"/>
        <end position="1196"/>
    </location>
</feature>
<feature type="repeat" description="Xin" evidence="5">
    <location>
        <begin position="597"/>
        <end position="612"/>
    </location>
</feature>
<dbReference type="EMBL" id="AFYH01119147">
    <property type="status" value="NOT_ANNOTATED_CDS"/>
    <property type="molecule type" value="Genomic_DNA"/>
</dbReference>
<evidence type="ECO:0000256" key="3">
    <source>
        <dbReference type="ARBA" id="ARBA00022949"/>
    </source>
</evidence>
<feature type="region of interest" description="Disordered" evidence="7">
    <location>
        <begin position="2433"/>
        <end position="2458"/>
    </location>
</feature>
<dbReference type="GO" id="GO:0001725">
    <property type="term" value="C:stress fiber"/>
    <property type="evidence" value="ECO:0007669"/>
    <property type="project" value="TreeGrafter"/>
</dbReference>
<dbReference type="Bgee" id="ENSLACG00000012719">
    <property type="expression patterns" value="Expressed in post-anal tail muscle and 6 other cell types or tissues"/>
</dbReference>
<dbReference type="EMBL" id="AFYH01119146">
    <property type="status" value="NOT_ANNOTATED_CDS"/>
    <property type="molecule type" value="Genomic_DNA"/>
</dbReference>
<feature type="repeat" description="Xin" evidence="5">
    <location>
        <begin position="1147"/>
        <end position="1162"/>
    </location>
</feature>
<reference evidence="9" key="1">
    <citation type="submission" date="2011-08" db="EMBL/GenBank/DDBJ databases">
        <title>The draft genome of Latimeria chalumnae.</title>
        <authorList>
            <person name="Di Palma F."/>
            <person name="Alfoldi J."/>
            <person name="Johnson J."/>
            <person name="Berlin A."/>
            <person name="Gnerre S."/>
            <person name="Jaffe D."/>
            <person name="MacCallum I."/>
            <person name="Young S."/>
            <person name="Walker B.J."/>
            <person name="Lander E."/>
            <person name="Lindblad-Toh K."/>
        </authorList>
    </citation>
    <scope>NUCLEOTIDE SEQUENCE [LARGE SCALE GENOMIC DNA]</scope>
    <source>
        <strain evidence="9">Wild caught</strain>
    </source>
</reference>
<feature type="repeat" description="Xin" evidence="5">
    <location>
        <begin position="525"/>
        <end position="540"/>
    </location>
</feature>
<evidence type="ECO:0000313" key="9">
    <source>
        <dbReference type="Proteomes" id="UP000008672"/>
    </source>
</evidence>
<accession>H3AXT2</accession>